<dbReference type="Pfam" id="PF01381">
    <property type="entry name" value="HTH_3"/>
    <property type="match status" value="1"/>
</dbReference>
<dbReference type="Proteomes" id="UP000011760">
    <property type="component" value="Plasmid pCC2"/>
</dbReference>
<keyword evidence="3" id="KW-1185">Reference proteome</keyword>
<sequence>MEHDLSYRLQLLFDKLHPPGGAPYTVAKVAELASTEDAPVTPQQIYGILNGKTKRPAFATIVALANVFKVPLEYFSTTDEEMWKSYESHILTLHERINNTSLLAARTNHFYSLREKRRSRQK</sequence>
<dbReference type="GO" id="GO:0003677">
    <property type="term" value="F:DNA binding"/>
    <property type="evidence" value="ECO:0007669"/>
    <property type="project" value="InterPro"/>
</dbReference>
<reference evidence="2 3" key="1">
    <citation type="submission" date="2013-02" db="EMBL/GenBank/DDBJ databases">
        <title>The complete genome sequence of Corynebacterium callunae DSM 20147.</title>
        <authorList>
            <person name="Ruckert C."/>
            <person name="Albersmeier A."/>
            <person name="Kalinowski J."/>
        </authorList>
    </citation>
    <scope>NUCLEOTIDE SEQUENCE [LARGE SCALE GENOMIC DNA]</scope>
    <source>
        <strain evidence="2 3">DSM 20147</strain>
        <plasmid evidence="2 3">pCC2</plasmid>
    </source>
</reference>
<dbReference type="Gene3D" id="1.10.260.40">
    <property type="entry name" value="lambda repressor-like DNA-binding domains"/>
    <property type="match status" value="1"/>
</dbReference>
<organism evidence="2 3">
    <name type="scientific">Corynebacterium callunae DSM 20147</name>
    <dbReference type="NCBI Taxonomy" id="1121353"/>
    <lineage>
        <taxon>Bacteria</taxon>
        <taxon>Bacillati</taxon>
        <taxon>Actinomycetota</taxon>
        <taxon>Actinomycetes</taxon>
        <taxon>Mycobacteriales</taxon>
        <taxon>Corynebacteriaceae</taxon>
        <taxon>Corynebacterium</taxon>
    </lineage>
</organism>
<protein>
    <recommendedName>
        <fullName evidence="1">HTH cro/C1-type domain-containing protein</fullName>
    </recommendedName>
</protein>
<gene>
    <name evidence="2" type="ORF">H924_13440</name>
</gene>
<keyword evidence="2" id="KW-0614">Plasmid</keyword>
<evidence type="ECO:0000313" key="2">
    <source>
        <dbReference type="EMBL" id="AGG68077.1"/>
    </source>
</evidence>
<dbReference type="OrthoDB" id="2679623at2"/>
<geneLocation type="plasmid" evidence="2 3">
    <name>pCC2</name>
</geneLocation>
<dbReference type="HOGENOM" id="CLU_127701_2_1_11"/>
<dbReference type="PROSITE" id="PS50943">
    <property type="entry name" value="HTH_CROC1"/>
    <property type="match status" value="1"/>
</dbReference>
<dbReference type="SUPFAM" id="SSF47413">
    <property type="entry name" value="lambda repressor-like DNA-binding domains"/>
    <property type="match status" value="1"/>
</dbReference>
<dbReference type="InterPro" id="IPR001387">
    <property type="entry name" value="Cro/C1-type_HTH"/>
</dbReference>
<name>M1UWK1_9CORY</name>
<dbReference type="AlphaFoldDB" id="M1UWK1"/>
<accession>M1UWK1</accession>
<proteinExistence type="predicted"/>
<feature type="domain" description="HTH cro/C1-type" evidence="1">
    <location>
        <begin position="40"/>
        <end position="75"/>
    </location>
</feature>
<evidence type="ECO:0000259" key="1">
    <source>
        <dbReference type="PROSITE" id="PS50943"/>
    </source>
</evidence>
<dbReference type="RefSeq" id="WP_015453138.1">
    <property type="nucleotide sequence ID" value="NC_020553.1"/>
</dbReference>
<evidence type="ECO:0000313" key="3">
    <source>
        <dbReference type="Proteomes" id="UP000011760"/>
    </source>
</evidence>
<dbReference type="InterPro" id="IPR010982">
    <property type="entry name" value="Lambda_DNA-bd_dom_sf"/>
</dbReference>
<dbReference type="KEGG" id="ccn:H924_13440"/>
<dbReference type="PATRIC" id="fig|1121353.3.peg.2711"/>
<dbReference type="EMBL" id="CP004356">
    <property type="protein sequence ID" value="AGG68077.1"/>
    <property type="molecule type" value="Genomic_DNA"/>
</dbReference>